<sequence>MAIDPIEPSDARPSELVGSAIQRREDPHLLTGDAEYTDDIAYEGELHLALLGSRYGHATIQSVDASEALADDRVVAVYTQDDVTASGIDGVLRVGAPEDGTAPDNPLLAGDRARYRGQPVAAVVATERYAARDAIGAIDVDYERKDAVVDPVAAVGEDGPTVHESAPDNVAFDWEVGDESAVESAFAEADTVVSTDIEINRVLPTAMEPRAATARYDPSSDELSLELSTQNPHTIRDDVAHTLDHPAEKVRVRPPDVGGGFGGKLQPYAGQLLAAWAAKRQERPVKWVATRTEDSLSMVHSRQQSITAEAAVDDDGTVRGVRAESVAPVGGYLVPGGKIVPTNLGLMASGQYDIPAVHVRVTGAFTHTAPMAAYRGAGRPEATYFIERLLRTVADELDIDPVELRRRNFVPADAFPYETGLGHTYDSGDYEKTLDRALEMVDYDEFRERQRRARDDGRYLGVGVSCYVEACGAAPGWQESGVVEVRPSGTVVVKSGTAEIGTGHRTAYTQIAAAELGVDFEDVTVVEGDTGEVEVGGGTAGSRSMPLGGSAVQQSAVAVREQAVDVASDLLEASPDDLVVEGGDVHLVGVPDRSVSLAEIASVVAEDSSPDDERGLDATTAYDPPNYTFPFGTHVVVVEVDPEVGAIDLLRYCAVDDVGNQINPKIVEGQIHGGVVQGIGQAIYEDVEYDENGQLLTESLQDYAVPKSVDVPEIETESTVTPCPHNPLGVKGVGEAGAIAAPPAVVNAVADALAPLDPDGLDMPLTAQRVWAAVNGP</sequence>
<dbReference type="Gene3D" id="3.90.1170.50">
    <property type="entry name" value="Aldehyde oxidase/xanthine dehydrogenase, a/b hammerhead"/>
    <property type="match status" value="1"/>
</dbReference>
<keyword evidence="5" id="KW-1185">Reference proteome</keyword>
<dbReference type="AlphaFoldDB" id="A0ABD5RTE9"/>
<proteinExistence type="predicted"/>
<dbReference type="RefSeq" id="WP_247420441.1">
    <property type="nucleotide sequence ID" value="NZ_JALLGW010000003.1"/>
</dbReference>
<keyword evidence="1" id="KW-0500">Molybdenum</keyword>
<name>A0ABD5RTE9_9EURY</name>
<dbReference type="SMART" id="SM01008">
    <property type="entry name" value="Ald_Xan_dh_C"/>
    <property type="match status" value="1"/>
</dbReference>
<dbReference type="Proteomes" id="UP001596099">
    <property type="component" value="Unassembled WGS sequence"/>
</dbReference>
<gene>
    <name evidence="4" type="ORF">ACFPYI_19490</name>
</gene>
<evidence type="ECO:0000256" key="1">
    <source>
        <dbReference type="ARBA" id="ARBA00022505"/>
    </source>
</evidence>
<dbReference type="GO" id="GO:0016491">
    <property type="term" value="F:oxidoreductase activity"/>
    <property type="evidence" value="ECO:0007669"/>
    <property type="project" value="UniProtKB-KW"/>
</dbReference>
<dbReference type="SUPFAM" id="SSF54665">
    <property type="entry name" value="CO dehydrogenase molybdoprotein N-domain-like"/>
    <property type="match status" value="1"/>
</dbReference>
<dbReference type="InterPro" id="IPR037165">
    <property type="entry name" value="AldOxase/xan_DH_Mopterin-bd_sf"/>
</dbReference>
<dbReference type="InterPro" id="IPR000674">
    <property type="entry name" value="Ald_Oxase/Xan_DH_a/b"/>
</dbReference>
<dbReference type="Pfam" id="PF02738">
    <property type="entry name" value="MoCoBD_1"/>
    <property type="match status" value="1"/>
</dbReference>
<evidence type="ECO:0000256" key="2">
    <source>
        <dbReference type="ARBA" id="ARBA00023002"/>
    </source>
</evidence>
<evidence type="ECO:0000313" key="4">
    <source>
        <dbReference type="EMBL" id="MFC5973519.1"/>
    </source>
</evidence>
<dbReference type="InterPro" id="IPR016208">
    <property type="entry name" value="Ald_Oxase/xanthine_DH-like"/>
</dbReference>
<feature type="domain" description="Aldehyde oxidase/xanthine dehydrogenase a/b hammerhead" evidence="3">
    <location>
        <begin position="31"/>
        <end position="146"/>
    </location>
</feature>
<organism evidence="4 5">
    <name type="scientific">Halomarina salina</name>
    <dbReference type="NCBI Taxonomy" id="1872699"/>
    <lineage>
        <taxon>Archaea</taxon>
        <taxon>Methanobacteriati</taxon>
        <taxon>Methanobacteriota</taxon>
        <taxon>Stenosarchaea group</taxon>
        <taxon>Halobacteria</taxon>
        <taxon>Halobacteriales</taxon>
        <taxon>Natronomonadaceae</taxon>
        <taxon>Halomarina</taxon>
    </lineage>
</organism>
<dbReference type="EMBL" id="JBHSQH010000002">
    <property type="protein sequence ID" value="MFC5973519.1"/>
    <property type="molecule type" value="Genomic_DNA"/>
</dbReference>
<reference evidence="4 5" key="1">
    <citation type="journal article" date="2019" name="Int. J. Syst. Evol. Microbiol.">
        <title>The Global Catalogue of Microorganisms (GCM) 10K type strain sequencing project: providing services to taxonomists for standard genome sequencing and annotation.</title>
        <authorList>
            <consortium name="The Broad Institute Genomics Platform"/>
            <consortium name="The Broad Institute Genome Sequencing Center for Infectious Disease"/>
            <person name="Wu L."/>
            <person name="Ma J."/>
        </authorList>
    </citation>
    <scope>NUCLEOTIDE SEQUENCE [LARGE SCALE GENOMIC DNA]</scope>
    <source>
        <strain evidence="4 5">CGMCC 1.12543</strain>
    </source>
</reference>
<dbReference type="Pfam" id="PF01315">
    <property type="entry name" value="Ald_Xan_dh_C"/>
    <property type="match status" value="1"/>
</dbReference>
<accession>A0ABD5RTE9</accession>
<comment type="caution">
    <text evidence="4">The sequence shown here is derived from an EMBL/GenBank/DDBJ whole genome shotgun (WGS) entry which is preliminary data.</text>
</comment>
<dbReference type="InterPro" id="IPR046867">
    <property type="entry name" value="AldOxase/xan_DH_MoCoBD2"/>
</dbReference>
<evidence type="ECO:0000313" key="5">
    <source>
        <dbReference type="Proteomes" id="UP001596099"/>
    </source>
</evidence>
<dbReference type="Pfam" id="PF20256">
    <property type="entry name" value="MoCoBD_2"/>
    <property type="match status" value="1"/>
</dbReference>
<dbReference type="Gene3D" id="3.30.365.10">
    <property type="entry name" value="Aldehyde oxidase/xanthine dehydrogenase, molybdopterin binding domain"/>
    <property type="match status" value="4"/>
</dbReference>
<dbReference type="InterPro" id="IPR036856">
    <property type="entry name" value="Ald_Oxase/Xan_DH_a/b_sf"/>
</dbReference>
<dbReference type="InterPro" id="IPR008274">
    <property type="entry name" value="AldOxase/xan_DH_MoCoBD1"/>
</dbReference>
<dbReference type="PANTHER" id="PTHR11908">
    <property type="entry name" value="XANTHINE DEHYDROGENASE"/>
    <property type="match status" value="1"/>
</dbReference>
<protein>
    <submittedName>
        <fullName evidence="4">Xanthine dehydrogenase family protein molybdopterin-binding subunit</fullName>
    </submittedName>
</protein>
<evidence type="ECO:0000259" key="3">
    <source>
        <dbReference type="SMART" id="SM01008"/>
    </source>
</evidence>
<keyword evidence="2" id="KW-0560">Oxidoreductase</keyword>
<dbReference type="PANTHER" id="PTHR11908:SF132">
    <property type="entry name" value="ALDEHYDE OXIDASE 1-RELATED"/>
    <property type="match status" value="1"/>
</dbReference>
<dbReference type="SUPFAM" id="SSF56003">
    <property type="entry name" value="Molybdenum cofactor-binding domain"/>
    <property type="match status" value="1"/>
</dbReference>